<name>A0ABT6NZ41_9BACT</name>
<evidence type="ECO:0008006" key="4">
    <source>
        <dbReference type="Google" id="ProtNLM"/>
    </source>
</evidence>
<proteinExistence type="predicted"/>
<organism evidence="2 3">
    <name type="scientific">Polyangium sorediatum</name>
    <dbReference type="NCBI Taxonomy" id="889274"/>
    <lineage>
        <taxon>Bacteria</taxon>
        <taxon>Pseudomonadati</taxon>
        <taxon>Myxococcota</taxon>
        <taxon>Polyangia</taxon>
        <taxon>Polyangiales</taxon>
        <taxon>Polyangiaceae</taxon>
        <taxon>Polyangium</taxon>
    </lineage>
</organism>
<evidence type="ECO:0000313" key="2">
    <source>
        <dbReference type="EMBL" id="MDI1433397.1"/>
    </source>
</evidence>
<evidence type="ECO:0000313" key="3">
    <source>
        <dbReference type="Proteomes" id="UP001160301"/>
    </source>
</evidence>
<dbReference type="Proteomes" id="UP001160301">
    <property type="component" value="Unassembled WGS sequence"/>
</dbReference>
<protein>
    <recommendedName>
        <fullName evidence="4">Latent transforming growth factor beta-binding protein</fullName>
    </recommendedName>
</protein>
<dbReference type="EMBL" id="JARZHI010000029">
    <property type="protein sequence ID" value="MDI1433397.1"/>
    <property type="molecule type" value="Genomic_DNA"/>
</dbReference>
<dbReference type="RefSeq" id="WP_284721022.1">
    <property type="nucleotide sequence ID" value="NZ_JARZHI010000029.1"/>
</dbReference>
<keyword evidence="1" id="KW-0732">Signal</keyword>
<gene>
    <name evidence="2" type="ORF">QHF89_28125</name>
</gene>
<evidence type="ECO:0000256" key="1">
    <source>
        <dbReference type="SAM" id="SignalP"/>
    </source>
</evidence>
<keyword evidence="3" id="KW-1185">Reference proteome</keyword>
<comment type="caution">
    <text evidence="2">The sequence shown here is derived from an EMBL/GenBank/DDBJ whole genome shotgun (WGS) entry which is preliminary data.</text>
</comment>
<feature type="signal peptide" evidence="1">
    <location>
        <begin position="1"/>
        <end position="23"/>
    </location>
</feature>
<dbReference type="PROSITE" id="PS51257">
    <property type="entry name" value="PROKAR_LIPOPROTEIN"/>
    <property type="match status" value="1"/>
</dbReference>
<reference evidence="2 3" key="1">
    <citation type="submission" date="2023-04" db="EMBL/GenBank/DDBJ databases">
        <title>The genome sequence of Polyangium sorediatum DSM14670.</title>
        <authorList>
            <person name="Zhang X."/>
        </authorList>
    </citation>
    <scope>NUCLEOTIDE SEQUENCE [LARGE SCALE GENOMIC DNA]</scope>
    <source>
        <strain evidence="2 3">DSM 14670</strain>
    </source>
</reference>
<sequence length="194" mass="20220">MWTKGFALLGLALGAAIMGSACVAGEPTDDELEAGLPVTAADGEEDLEAAKDALSIQDFARLPRCGGFAGLRCPGNLRCIDLPGDDCDPARGGADCIGVCVPGQPTGARCANPRRRYVSRDPDRCAAILFRCEPGSRSFYDECGCGCLRSAWGRPEPGGVRCRENICGPGEYCCNASCGICAPIGGVCTQEFCQ</sequence>
<accession>A0ABT6NZ41</accession>
<feature type="chain" id="PRO_5046312546" description="Latent transforming growth factor beta-binding protein" evidence="1">
    <location>
        <begin position="24"/>
        <end position="194"/>
    </location>
</feature>